<dbReference type="AlphaFoldDB" id="A0A1I7EJC3"/>
<organism evidence="1 2">
    <name type="scientific">Paraburkholderia aspalathi</name>
    <dbReference type="NCBI Taxonomy" id="1324617"/>
    <lineage>
        <taxon>Bacteria</taxon>
        <taxon>Pseudomonadati</taxon>
        <taxon>Pseudomonadota</taxon>
        <taxon>Betaproteobacteria</taxon>
        <taxon>Burkholderiales</taxon>
        <taxon>Burkholderiaceae</taxon>
        <taxon>Paraburkholderia</taxon>
    </lineage>
</organism>
<gene>
    <name evidence="1" type="ORF">SAMN05192563_1024101</name>
</gene>
<dbReference type="EMBL" id="FPBH01000024">
    <property type="protein sequence ID" value="SFU24031.1"/>
    <property type="molecule type" value="Genomic_DNA"/>
</dbReference>
<evidence type="ECO:0000313" key="2">
    <source>
        <dbReference type="Proteomes" id="UP000198844"/>
    </source>
</evidence>
<evidence type="ECO:0000313" key="1">
    <source>
        <dbReference type="EMBL" id="SFU24031.1"/>
    </source>
</evidence>
<dbReference type="OrthoDB" id="9131892at2"/>
<dbReference type="Proteomes" id="UP000198844">
    <property type="component" value="Unassembled WGS sequence"/>
</dbReference>
<protein>
    <submittedName>
        <fullName evidence="1">Uncharacterized protein</fullName>
    </submittedName>
</protein>
<proteinExistence type="predicted"/>
<name>A0A1I7EJC3_9BURK</name>
<dbReference type="RefSeq" id="WP_093642349.1">
    <property type="nucleotide sequence ID" value="NZ_FPBH01000024.1"/>
</dbReference>
<reference evidence="1 2" key="1">
    <citation type="submission" date="2016-10" db="EMBL/GenBank/DDBJ databases">
        <authorList>
            <person name="de Groot N.N."/>
        </authorList>
    </citation>
    <scope>NUCLEOTIDE SEQUENCE [LARGE SCALE GENOMIC DNA]</scope>
    <source>
        <strain evidence="1 2">LMG 27731</strain>
    </source>
</reference>
<dbReference type="GeneID" id="97310034"/>
<accession>A0A1I7EJC3</accession>
<sequence length="135" mass="15214">MEKVFYIPGSPTAIDYALELGNGLVVTNLTRETLEQLAERYPGVVLGDEDTFIQQQERALGSTPEEITEAEYYAALAMPNPLVWQLGDDIESFKGSEYIAGNVTTVYARKGHRFWRFRGVATLPHAFIVQKIKHH</sequence>